<sequence length="136" mass="15923">LLHDLRAQLETKTSAVRELEIEVRNAREQADDAQYLGKIELLTKQLAVVHSENEVLKEANERLVKQSLSVEFDEGTKEQIELRKQISVLEEKLKDAEQRRAKVEQKLRKEKRALKNLKEREHSSKKGIAVQREQTW</sequence>
<proteinExistence type="predicted"/>
<name>A0A0C2F667_9BILA</name>
<keyword evidence="1" id="KW-0175">Coiled coil</keyword>
<feature type="non-terminal residue" evidence="3">
    <location>
        <position position="136"/>
    </location>
</feature>
<accession>A0A0C2F667</accession>
<evidence type="ECO:0000256" key="2">
    <source>
        <dbReference type="SAM" id="MobiDB-lite"/>
    </source>
</evidence>
<evidence type="ECO:0000313" key="3">
    <source>
        <dbReference type="EMBL" id="KIH44015.1"/>
    </source>
</evidence>
<dbReference type="Proteomes" id="UP000054047">
    <property type="component" value="Unassembled WGS sequence"/>
</dbReference>
<evidence type="ECO:0000256" key="1">
    <source>
        <dbReference type="SAM" id="Coils"/>
    </source>
</evidence>
<dbReference type="AlphaFoldDB" id="A0A0C2F667"/>
<feature type="region of interest" description="Disordered" evidence="2">
    <location>
        <begin position="113"/>
        <end position="136"/>
    </location>
</feature>
<dbReference type="EMBL" id="KN780975">
    <property type="protein sequence ID" value="KIH44015.1"/>
    <property type="molecule type" value="Genomic_DNA"/>
</dbReference>
<protein>
    <submittedName>
        <fullName evidence="3">Uncharacterized protein</fullName>
    </submittedName>
</protein>
<reference evidence="3 4" key="1">
    <citation type="submission" date="2013-12" db="EMBL/GenBank/DDBJ databases">
        <title>Draft genome of the parsitic nematode Ancylostoma duodenale.</title>
        <authorList>
            <person name="Mitreva M."/>
        </authorList>
    </citation>
    <scope>NUCLEOTIDE SEQUENCE [LARGE SCALE GENOMIC DNA]</scope>
    <source>
        <strain evidence="3 4">Zhejiang</strain>
    </source>
</reference>
<organism evidence="3 4">
    <name type="scientific">Ancylostoma duodenale</name>
    <dbReference type="NCBI Taxonomy" id="51022"/>
    <lineage>
        <taxon>Eukaryota</taxon>
        <taxon>Metazoa</taxon>
        <taxon>Ecdysozoa</taxon>
        <taxon>Nematoda</taxon>
        <taxon>Chromadorea</taxon>
        <taxon>Rhabditida</taxon>
        <taxon>Rhabditina</taxon>
        <taxon>Rhabditomorpha</taxon>
        <taxon>Strongyloidea</taxon>
        <taxon>Ancylostomatidae</taxon>
        <taxon>Ancylostomatinae</taxon>
        <taxon>Ancylostoma</taxon>
    </lineage>
</organism>
<feature type="coiled-coil region" evidence="1">
    <location>
        <begin position="2"/>
        <end position="36"/>
    </location>
</feature>
<keyword evidence="4" id="KW-1185">Reference proteome</keyword>
<feature type="non-terminal residue" evidence="3">
    <location>
        <position position="1"/>
    </location>
</feature>
<evidence type="ECO:0000313" key="4">
    <source>
        <dbReference type="Proteomes" id="UP000054047"/>
    </source>
</evidence>
<dbReference type="OrthoDB" id="5852942at2759"/>
<gene>
    <name evidence="3" type="ORF">ANCDUO_25971</name>
</gene>